<evidence type="ECO:0000256" key="13">
    <source>
        <dbReference type="PIRSR" id="PIRSR000724-1"/>
    </source>
</evidence>
<feature type="binding site" evidence="13">
    <location>
        <position position="154"/>
    </location>
    <ligand>
        <name>(2R)-3-phosphoglycerate</name>
        <dbReference type="ChEBI" id="CHEBI:58272"/>
    </ligand>
</feature>
<evidence type="ECO:0000256" key="4">
    <source>
        <dbReference type="ARBA" id="ARBA00011245"/>
    </source>
</evidence>
<evidence type="ECO:0000256" key="14">
    <source>
        <dbReference type="PIRSR" id="PIRSR000724-2"/>
    </source>
</evidence>
<evidence type="ECO:0000313" key="16">
    <source>
        <dbReference type="EMBL" id="GEO21817.1"/>
    </source>
</evidence>
<evidence type="ECO:0000256" key="10">
    <source>
        <dbReference type="ARBA" id="ARBA00022840"/>
    </source>
</evidence>
<comment type="pathway">
    <text evidence="2 12">Carbohydrate degradation; glycolysis; pyruvate from D-glyceraldehyde 3-phosphate: step 2/5.</text>
</comment>
<comment type="similarity">
    <text evidence="3 12 15">Belongs to the phosphoglycerate kinase family.</text>
</comment>
<keyword evidence="17" id="KW-1185">Reference proteome</keyword>
<dbReference type="Proteomes" id="UP000321301">
    <property type="component" value="Unassembled WGS sequence"/>
</dbReference>
<keyword evidence="10 12" id="KW-0067">ATP-binding</keyword>
<evidence type="ECO:0000256" key="7">
    <source>
        <dbReference type="ARBA" id="ARBA00022679"/>
    </source>
</evidence>
<proteinExistence type="inferred from homology"/>
<dbReference type="GO" id="GO:0004618">
    <property type="term" value="F:phosphoglycerate kinase activity"/>
    <property type="evidence" value="ECO:0007669"/>
    <property type="project" value="UniProtKB-UniRule"/>
</dbReference>
<feature type="binding site" evidence="12">
    <location>
        <position position="39"/>
    </location>
    <ligand>
        <name>substrate</name>
    </ligand>
</feature>
<dbReference type="PANTHER" id="PTHR11406:SF23">
    <property type="entry name" value="PHOSPHOGLYCERATE KINASE 1, CHLOROPLASTIC-RELATED"/>
    <property type="match status" value="1"/>
</dbReference>
<feature type="binding site" evidence="12">
    <location>
        <position position="154"/>
    </location>
    <ligand>
        <name>substrate</name>
    </ligand>
</feature>
<protein>
    <recommendedName>
        <fullName evidence="6 12">Phosphoglycerate kinase</fullName>
        <ecNumber evidence="5 12">2.7.2.3</ecNumber>
    </recommendedName>
</protein>
<evidence type="ECO:0000256" key="8">
    <source>
        <dbReference type="ARBA" id="ARBA00022741"/>
    </source>
</evidence>
<gene>
    <name evidence="12 16" type="primary">pgk</name>
    <name evidence="16" type="ORF">CQA01_23510</name>
</gene>
<evidence type="ECO:0000256" key="9">
    <source>
        <dbReference type="ARBA" id="ARBA00022777"/>
    </source>
</evidence>
<keyword evidence="11 12" id="KW-0324">Glycolysis</keyword>
<dbReference type="GO" id="GO:0006094">
    <property type="term" value="P:gluconeogenesis"/>
    <property type="evidence" value="ECO:0007669"/>
    <property type="project" value="TreeGrafter"/>
</dbReference>
<comment type="catalytic activity">
    <reaction evidence="1 12 15">
        <text>(2R)-3-phosphoglycerate + ATP = (2R)-3-phospho-glyceroyl phosphate + ADP</text>
        <dbReference type="Rhea" id="RHEA:14801"/>
        <dbReference type="ChEBI" id="CHEBI:30616"/>
        <dbReference type="ChEBI" id="CHEBI:57604"/>
        <dbReference type="ChEBI" id="CHEBI:58272"/>
        <dbReference type="ChEBI" id="CHEBI:456216"/>
        <dbReference type="EC" id="2.7.2.3"/>
    </reaction>
</comment>
<comment type="subcellular location">
    <subcellularLocation>
        <location evidence="12">Cytoplasm</location>
    </subcellularLocation>
</comment>
<evidence type="ECO:0000256" key="15">
    <source>
        <dbReference type="RuleBase" id="RU000532"/>
    </source>
</evidence>
<dbReference type="EMBL" id="BJYV01000009">
    <property type="protein sequence ID" value="GEO21817.1"/>
    <property type="molecule type" value="Genomic_DNA"/>
</dbReference>
<evidence type="ECO:0000256" key="6">
    <source>
        <dbReference type="ARBA" id="ARBA00016471"/>
    </source>
</evidence>
<feature type="binding site" evidence="12">
    <location>
        <position position="121"/>
    </location>
    <ligand>
        <name>substrate</name>
    </ligand>
</feature>
<feature type="binding site" evidence="13">
    <location>
        <position position="121"/>
    </location>
    <ligand>
        <name>(2R)-3-phosphoglycerate</name>
        <dbReference type="ChEBI" id="CHEBI:58272"/>
    </ligand>
</feature>
<feature type="binding site" evidence="12 14">
    <location>
        <position position="327"/>
    </location>
    <ligand>
        <name>ATP</name>
        <dbReference type="ChEBI" id="CHEBI:30616"/>
    </ligand>
</feature>
<feature type="binding site" evidence="12 14">
    <location>
        <position position="205"/>
    </location>
    <ligand>
        <name>ATP</name>
        <dbReference type="ChEBI" id="CHEBI:30616"/>
    </ligand>
</feature>
<sequence>MNNRIKTVDNVDFSGKKALVRVDFNVPLDDQYTITDNTRIVAALPTIKKILKDGGSVILMSHLGRPKSGPEDKFSLRHIVTELNKELDLSVKFAKDCIGIEATQLATSLNPGEVLLLENLRFHKEEEKGDKDFAEKLSKLGDIYVNDAFGTAHRAHASTAIVAEFFNDKVAGYLMQAELENAEKVLGSPERPFTAIMGGAKISDKILLIDKLLDKVDNLIIGGGMSYTFAKALGGTIGDSLLEEDKMPLALELLEKAKQKNVNLILPDDTIISTDFANDAEQKTAKKGQIPDGWMGLDIGPETCVKFAKVIKDSKTVLWNGPMGVFEMSSFEKGTKAVAEAVVEATEKGTFSLIGGGDSAAAVNKFGYGEQVSFVSTGGGALLELMEGKVLPGVKALEP</sequence>
<reference evidence="16 17" key="1">
    <citation type="submission" date="2019-07" db="EMBL/GenBank/DDBJ databases">
        <title>Whole genome shotgun sequence of Cyclobacterium qasimii NBRC 106168.</title>
        <authorList>
            <person name="Hosoyama A."/>
            <person name="Uohara A."/>
            <person name="Ohji S."/>
            <person name="Ichikawa N."/>
        </authorList>
    </citation>
    <scope>NUCLEOTIDE SEQUENCE [LARGE SCALE GENOMIC DNA]</scope>
    <source>
        <strain evidence="16 17">NBRC 106168</strain>
    </source>
</reference>
<comment type="caution">
    <text evidence="16">The sequence shown here is derived from an EMBL/GenBank/DDBJ whole genome shotgun (WGS) entry which is preliminary data.</text>
</comment>
<name>A0A512CCC0_9BACT</name>
<feature type="binding site" evidence="12 14">
    <location>
        <position position="296"/>
    </location>
    <ligand>
        <name>ATP</name>
        <dbReference type="ChEBI" id="CHEBI:30616"/>
    </ligand>
</feature>
<dbReference type="AlphaFoldDB" id="A0A512CCC0"/>
<dbReference type="GO" id="GO:0006096">
    <property type="term" value="P:glycolytic process"/>
    <property type="evidence" value="ECO:0007669"/>
    <property type="project" value="UniProtKB-UniRule"/>
</dbReference>
<dbReference type="Pfam" id="PF00162">
    <property type="entry name" value="PGK"/>
    <property type="match status" value="1"/>
</dbReference>
<dbReference type="HAMAP" id="MF_00145">
    <property type="entry name" value="Phosphoglyc_kinase"/>
    <property type="match status" value="1"/>
</dbReference>
<dbReference type="PANTHER" id="PTHR11406">
    <property type="entry name" value="PHOSPHOGLYCERATE KINASE"/>
    <property type="match status" value="1"/>
</dbReference>
<dbReference type="GO" id="GO:0005524">
    <property type="term" value="F:ATP binding"/>
    <property type="evidence" value="ECO:0007669"/>
    <property type="project" value="UniProtKB-KW"/>
</dbReference>
<comment type="subunit">
    <text evidence="4 12">Monomer.</text>
</comment>
<dbReference type="GO" id="GO:0005829">
    <property type="term" value="C:cytosol"/>
    <property type="evidence" value="ECO:0007669"/>
    <property type="project" value="TreeGrafter"/>
</dbReference>
<keyword evidence="7 12" id="KW-0808">Transferase</keyword>
<evidence type="ECO:0000256" key="12">
    <source>
        <dbReference type="HAMAP-Rule" id="MF_00145"/>
    </source>
</evidence>
<dbReference type="InterPro" id="IPR001576">
    <property type="entry name" value="Phosphoglycerate_kinase"/>
</dbReference>
<evidence type="ECO:0000256" key="2">
    <source>
        <dbReference type="ARBA" id="ARBA00004838"/>
    </source>
</evidence>
<dbReference type="UniPathway" id="UPA00109">
    <property type="reaction ID" value="UER00185"/>
</dbReference>
<feature type="binding site" evidence="12 13">
    <location>
        <begin position="23"/>
        <end position="25"/>
    </location>
    <ligand>
        <name>substrate</name>
    </ligand>
</feature>
<dbReference type="PRINTS" id="PR00477">
    <property type="entry name" value="PHGLYCKINASE"/>
</dbReference>
<accession>A0A512CCC0</accession>
<evidence type="ECO:0000256" key="3">
    <source>
        <dbReference type="ARBA" id="ARBA00008982"/>
    </source>
</evidence>
<dbReference type="GO" id="GO:0043531">
    <property type="term" value="F:ADP binding"/>
    <property type="evidence" value="ECO:0007669"/>
    <property type="project" value="TreeGrafter"/>
</dbReference>
<dbReference type="InterPro" id="IPR036043">
    <property type="entry name" value="Phosphoglycerate_kinase_sf"/>
</dbReference>
<dbReference type="InterPro" id="IPR015824">
    <property type="entry name" value="Phosphoglycerate_kinase_N"/>
</dbReference>
<organism evidence="16 17">
    <name type="scientific">Cyclobacterium qasimii</name>
    <dbReference type="NCBI Taxonomy" id="1350429"/>
    <lineage>
        <taxon>Bacteria</taxon>
        <taxon>Pseudomonadati</taxon>
        <taxon>Bacteroidota</taxon>
        <taxon>Cytophagia</taxon>
        <taxon>Cytophagales</taxon>
        <taxon>Cyclobacteriaceae</taxon>
        <taxon>Cyclobacterium</taxon>
    </lineage>
</organism>
<feature type="binding site" evidence="13">
    <location>
        <position position="39"/>
    </location>
    <ligand>
        <name>(2R)-3-phosphoglycerate</name>
        <dbReference type="ChEBI" id="CHEBI:58272"/>
    </ligand>
</feature>
<dbReference type="EC" id="2.7.2.3" evidence="5 12"/>
<feature type="binding site" evidence="12 13">
    <location>
        <begin position="62"/>
        <end position="65"/>
    </location>
    <ligand>
        <name>substrate</name>
    </ligand>
</feature>
<keyword evidence="8 12" id="KW-0547">Nucleotide-binding</keyword>
<evidence type="ECO:0000313" key="17">
    <source>
        <dbReference type="Proteomes" id="UP000321301"/>
    </source>
</evidence>
<feature type="binding site" evidence="12 14">
    <location>
        <begin position="356"/>
        <end position="359"/>
    </location>
    <ligand>
        <name>ATP</name>
        <dbReference type="ChEBI" id="CHEBI:30616"/>
    </ligand>
</feature>
<keyword evidence="9 12" id="KW-0418">Kinase</keyword>
<keyword evidence="12" id="KW-0963">Cytoplasm</keyword>
<evidence type="ECO:0000256" key="11">
    <source>
        <dbReference type="ARBA" id="ARBA00023152"/>
    </source>
</evidence>
<dbReference type="FunFam" id="3.40.50.1260:FF:000003">
    <property type="entry name" value="Phosphoglycerate kinase"/>
    <property type="match status" value="1"/>
</dbReference>
<dbReference type="SUPFAM" id="SSF53748">
    <property type="entry name" value="Phosphoglycerate kinase"/>
    <property type="match status" value="1"/>
</dbReference>
<dbReference type="RefSeq" id="WP_020889422.1">
    <property type="nucleotide sequence ID" value="NZ_BJYV01000009.1"/>
</dbReference>
<dbReference type="CDD" id="cd00318">
    <property type="entry name" value="Phosphoglycerate_kinase"/>
    <property type="match status" value="1"/>
</dbReference>
<dbReference type="FunFam" id="3.40.50.1260:FF:000006">
    <property type="entry name" value="Phosphoglycerate kinase"/>
    <property type="match status" value="1"/>
</dbReference>
<dbReference type="PIRSF" id="PIRSF000724">
    <property type="entry name" value="Pgk"/>
    <property type="match status" value="1"/>
</dbReference>
<dbReference type="Gene3D" id="3.40.50.1260">
    <property type="entry name" value="Phosphoglycerate kinase, N-terminal domain"/>
    <property type="match status" value="2"/>
</dbReference>
<evidence type="ECO:0000256" key="1">
    <source>
        <dbReference type="ARBA" id="ARBA00000642"/>
    </source>
</evidence>
<evidence type="ECO:0000256" key="5">
    <source>
        <dbReference type="ARBA" id="ARBA00013061"/>
    </source>
</evidence>